<feature type="domain" description="VWFA" evidence="2">
    <location>
        <begin position="453"/>
        <end position="602"/>
    </location>
</feature>
<dbReference type="Pfam" id="PF00092">
    <property type="entry name" value="VWA"/>
    <property type="match status" value="1"/>
</dbReference>
<feature type="region of interest" description="Disordered" evidence="1">
    <location>
        <begin position="235"/>
        <end position="277"/>
    </location>
</feature>
<proteinExistence type="predicted"/>
<dbReference type="InterPro" id="IPR036465">
    <property type="entry name" value="vWFA_dom_sf"/>
</dbReference>
<gene>
    <name evidence="3" type="ORF">D3093_32620</name>
</gene>
<organism evidence="3 4">
    <name type="scientific">Azospirillum argentinense</name>
    <dbReference type="NCBI Taxonomy" id="2970906"/>
    <lineage>
        <taxon>Bacteria</taxon>
        <taxon>Pseudomonadati</taxon>
        <taxon>Pseudomonadota</taxon>
        <taxon>Alphaproteobacteria</taxon>
        <taxon>Rhodospirillales</taxon>
        <taxon>Azospirillaceae</taxon>
        <taxon>Azospirillum</taxon>
    </lineage>
</organism>
<dbReference type="KEGG" id="aare:D3093_32620"/>
<dbReference type="AlphaFoldDB" id="A0A4D8PZI3"/>
<dbReference type="InterPro" id="IPR051928">
    <property type="entry name" value="NorD/CobT"/>
</dbReference>
<keyword evidence="3" id="KW-0614">Plasmid</keyword>
<dbReference type="InterPro" id="IPR002035">
    <property type="entry name" value="VWF_A"/>
</dbReference>
<feature type="compositionally biased region" description="Basic and acidic residues" evidence="1">
    <location>
        <begin position="260"/>
        <end position="277"/>
    </location>
</feature>
<reference evidence="3 4" key="1">
    <citation type="submission" date="2018-09" db="EMBL/GenBank/DDBJ databases">
        <title>Whole genome based analysis of evolution and adaptive divergence in Indian and Brazilian strains of Azospirillum brasilense.</title>
        <authorList>
            <person name="Singh C."/>
            <person name="Tripathi A.K."/>
        </authorList>
    </citation>
    <scope>NUCLEOTIDE SEQUENCE [LARGE SCALE GENOMIC DNA]</scope>
    <source>
        <strain evidence="3 4">MTCC4035</strain>
        <plasmid evidence="3 4">p4</plasmid>
    </source>
</reference>
<name>A0A4D8PZI3_9PROT</name>
<dbReference type="EMBL" id="CP032325">
    <property type="protein sequence ID" value="QCN99979.1"/>
    <property type="molecule type" value="Genomic_DNA"/>
</dbReference>
<evidence type="ECO:0000313" key="4">
    <source>
        <dbReference type="Proteomes" id="UP000298595"/>
    </source>
</evidence>
<evidence type="ECO:0000256" key="1">
    <source>
        <dbReference type="SAM" id="MobiDB-lite"/>
    </source>
</evidence>
<dbReference type="RefSeq" id="WP_137118708.1">
    <property type="nucleotide sequence ID" value="NZ_CP032325.1"/>
</dbReference>
<dbReference type="CDD" id="cd01454">
    <property type="entry name" value="vWA_norD_type"/>
    <property type="match status" value="1"/>
</dbReference>
<dbReference type="PROSITE" id="PS50234">
    <property type="entry name" value="VWFA"/>
    <property type="match status" value="1"/>
</dbReference>
<dbReference type="PANTHER" id="PTHR41248:SF1">
    <property type="entry name" value="NORD PROTEIN"/>
    <property type="match status" value="1"/>
</dbReference>
<dbReference type="SUPFAM" id="SSF53300">
    <property type="entry name" value="vWA-like"/>
    <property type="match status" value="1"/>
</dbReference>
<geneLocation type="plasmid" evidence="3 4">
    <name>p4</name>
</geneLocation>
<sequence length="641" mass="70530">MLSLLEPEEFIGRHWHRLVGGRSSLPHHPDAAVTLEAIRPRLAVFFRGLGGDRGVRLAAAARASSGHRLSVLERIGLGTERLERPALDGDVLQLPTQLDVFPDAALNERLYEWLAAYFAHAETDGVAATDPLRADPLRADVRALRQARATTARVLMRWPGLARLHEELCAALLAVRPQRSLPKDEAMVEAAVLALLGAGDGGAVLDGTVPLERFAAPTGYKPFLPVPLWGEVSGPVSTGAPPAPDAAAEDDAAAPSSESDGQRRKATRRDSDQVQREDPLILNRFEKIFGLAEMMNIPRPVDDDDEDAARQAADDMEEIALAQHQRKPSTRLKLDLDLAPAAVDAAPLTAVLTYPEWDHRRRAYHPAHCRVVAEPAPEDGEDWAPDEAARRRIRQVRRQFEALRPKRMVFTGQPDGDDLDLTALVRRCADQRAGGAGSDRVYQAARNAARDLAVAVLVDTSLSTDGWVDGHRVLDVEKEALLALSNGLNACGDPHAIFAFTSKKRDWVRVQTVKAFDEPLNARVQRRVQALKPGHYTRMGAALRHTAARLAERPNRHRLLILLSDGKPNDVDHYEGRYGIEDTRVAIQEARRQGIALFGITVDAEARDYFPYLFGRGGYAIFPQVTHLTKALPALYRQVVG</sequence>
<dbReference type="PANTHER" id="PTHR41248">
    <property type="entry name" value="NORD PROTEIN"/>
    <property type="match status" value="1"/>
</dbReference>
<dbReference type="Gene3D" id="3.40.50.410">
    <property type="entry name" value="von Willebrand factor, type A domain"/>
    <property type="match status" value="1"/>
</dbReference>
<dbReference type="SMART" id="SM00327">
    <property type="entry name" value="VWA"/>
    <property type="match status" value="1"/>
</dbReference>
<dbReference type="Proteomes" id="UP000298595">
    <property type="component" value="Plasmid p4"/>
</dbReference>
<evidence type="ECO:0000313" key="3">
    <source>
        <dbReference type="EMBL" id="QCN99979.1"/>
    </source>
</evidence>
<accession>A0A4D8PZI3</accession>
<evidence type="ECO:0000259" key="2">
    <source>
        <dbReference type="PROSITE" id="PS50234"/>
    </source>
</evidence>
<protein>
    <submittedName>
        <fullName evidence="3">VWA domain-containing protein</fullName>
    </submittedName>
</protein>